<protein>
    <submittedName>
        <fullName evidence="1">Uncharacterized protein</fullName>
    </submittedName>
</protein>
<accession>A0A1E5XR30</accession>
<dbReference type="AlphaFoldDB" id="A0A1E5XR30"/>
<organism evidence="1 2">
    <name type="scientific">Devosia insulae DS-56</name>
    <dbReference type="NCBI Taxonomy" id="1116389"/>
    <lineage>
        <taxon>Bacteria</taxon>
        <taxon>Pseudomonadati</taxon>
        <taxon>Pseudomonadota</taxon>
        <taxon>Alphaproteobacteria</taxon>
        <taxon>Hyphomicrobiales</taxon>
        <taxon>Devosiaceae</taxon>
        <taxon>Devosia</taxon>
    </lineage>
</organism>
<sequence>MGLVTIEDREAGNDSLVNVGIGGGNNNVLDVNLGANDPLANANVSAGLTDSGLVASTSVTLDLGGLGLDLDIDIGIPGPGGLGGPGGAGGPGGGGYVLVGSLGGGSFVIKCSVNDARNLLQVAANGKISNAEIKAWARATGVQIVPIKLCPTAKRQVAQIFARSSKVNTLQGAVANDTLIMATLSRSGYDASDVVAVQRRNGQLIVYVF</sequence>
<evidence type="ECO:0000313" key="1">
    <source>
        <dbReference type="EMBL" id="OEO31061.1"/>
    </source>
</evidence>
<evidence type="ECO:0000313" key="2">
    <source>
        <dbReference type="Proteomes" id="UP000095463"/>
    </source>
</evidence>
<reference evidence="1 2" key="1">
    <citation type="journal article" date="2015" name="Genome Announc.">
        <title>Genome Assemblies of Three Soil-Associated Devosia species: D. insulae, D. limi, and D. soli.</title>
        <authorList>
            <person name="Hassan Y.I."/>
            <person name="Lepp D."/>
            <person name="Zhou T."/>
        </authorList>
    </citation>
    <scope>NUCLEOTIDE SEQUENCE [LARGE SCALE GENOMIC DNA]</scope>
    <source>
        <strain evidence="1 2">DS-56</strain>
    </source>
</reference>
<dbReference type="Proteomes" id="UP000095463">
    <property type="component" value="Unassembled WGS sequence"/>
</dbReference>
<proteinExistence type="predicted"/>
<dbReference type="EMBL" id="LAJE02000173">
    <property type="protein sequence ID" value="OEO31061.1"/>
    <property type="molecule type" value="Genomic_DNA"/>
</dbReference>
<comment type="caution">
    <text evidence="1">The sequence shown here is derived from an EMBL/GenBank/DDBJ whole genome shotgun (WGS) entry which is preliminary data.</text>
</comment>
<keyword evidence="2" id="KW-1185">Reference proteome</keyword>
<name>A0A1E5XR30_9HYPH</name>
<gene>
    <name evidence="1" type="ORF">VW23_018415</name>
</gene>